<proteinExistence type="predicted"/>
<evidence type="ECO:0008006" key="3">
    <source>
        <dbReference type="Google" id="ProtNLM"/>
    </source>
</evidence>
<keyword evidence="2" id="KW-1185">Reference proteome</keyword>
<dbReference type="EMBL" id="CATQJL010000223">
    <property type="protein sequence ID" value="CAJ0599601.1"/>
    <property type="molecule type" value="Genomic_DNA"/>
</dbReference>
<dbReference type="PANTHER" id="PTHR31562:SF7">
    <property type="entry name" value="NUCLEOTID_TRANS DOMAIN-CONTAINING PROTEIN"/>
    <property type="match status" value="1"/>
</dbReference>
<dbReference type="InterPro" id="IPR004988">
    <property type="entry name" value="DUF273"/>
</dbReference>
<evidence type="ECO:0000313" key="1">
    <source>
        <dbReference type="EMBL" id="CAJ0599601.1"/>
    </source>
</evidence>
<dbReference type="Gene3D" id="3.90.550.10">
    <property type="entry name" value="Spore Coat Polysaccharide Biosynthesis Protein SpsA, Chain A"/>
    <property type="match status" value="1"/>
</dbReference>
<dbReference type="Proteomes" id="UP001176961">
    <property type="component" value="Unassembled WGS sequence"/>
</dbReference>
<dbReference type="PANTHER" id="PTHR31562">
    <property type="entry name" value="PROTEIN CBG18972"/>
    <property type="match status" value="1"/>
</dbReference>
<dbReference type="AlphaFoldDB" id="A0AA36M686"/>
<gene>
    <name evidence="1" type="ORF">CYNAS_LOCUS11584</name>
</gene>
<sequence length="450" mass="53269">MANNHLKIWWKILLQYATFSALIRKSFKELATPLDLIPLDLFDGHFSNTTAKLFMVNQPVNFVRVPVFRLKPFCNWRCLFREIAEDDLTVWKINPKQIDALRSNNAHLPSRFQEKKIRIGIVTVVDSNTTRETLEFAMTTVACYARIQSYEYRIIDDSSYREQCPQEKREFRRHCIVKRILIQYDYILFLIADIGVVNPRRRIEDFIDEKVDIVLYERFHAIELMAGSYLVRNSRWTLDFLDHWANYEKRLPQSFHGSDSGALYFLLAEILLPDRKVEVAVCRHIWSKSRNYADLFVTLSCVRNIIGETTYNGRVKILQKGTSWARDSFVTKGKWCPTRDFMLSDMKPKLRLNPIPLKIVRLSDMTHTYSWYGQLAGKIEIHRCHPRNSTWRYARPLIIHNSALEERFVLFHRAIHYVKMLAMTRTPHFVRGMSRKPEKYVFRFTGWADG</sequence>
<accession>A0AA36M686</accession>
<evidence type="ECO:0000313" key="2">
    <source>
        <dbReference type="Proteomes" id="UP001176961"/>
    </source>
</evidence>
<protein>
    <recommendedName>
        <fullName evidence="3">Glycosyltransferase family 92 protein</fullName>
    </recommendedName>
</protein>
<comment type="caution">
    <text evidence="1">The sequence shown here is derived from an EMBL/GenBank/DDBJ whole genome shotgun (WGS) entry which is preliminary data.</text>
</comment>
<dbReference type="Pfam" id="PF03314">
    <property type="entry name" value="DUF273"/>
    <property type="match status" value="1"/>
</dbReference>
<name>A0AA36M686_CYLNA</name>
<reference evidence="1" key="1">
    <citation type="submission" date="2023-07" db="EMBL/GenBank/DDBJ databases">
        <authorList>
            <consortium name="CYATHOMIX"/>
        </authorList>
    </citation>
    <scope>NUCLEOTIDE SEQUENCE</scope>
    <source>
        <strain evidence="1">N/A</strain>
    </source>
</reference>
<dbReference type="InterPro" id="IPR029044">
    <property type="entry name" value="Nucleotide-diphossugar_trans"/>
</dbReference>
<organism evidence="1 2">
    <name type="scientific">Cylicocyclus nassatus</name>
    <name type="common">Nematode worm</name>
    <dbReference type="NCBI Taxonomy" id="53992"/>
    <lineage>
        <taxon>Eukaryota</taxon>
        <taxon>Metazoa</taxon>
        <taxon>Ecdysozoa</taxon>
        <taxon>Nematoda</taxon>
        <taxon>Chromadorea</taxon>
        <taxon>Rhabditida</taxon>
        <taxon>Rhabditina</taxon>
        <taxon>Rhabditomorpha</taxon>
        <taxon>Strongyloidea</taxon>
        <taxon>Strongylidae</taxon>
        <taxon>Cylicocyclus</taxon>
    </lineage>
</organism>